<evidence type="ECO:0000256" key="6">
    <source>
        <dbReference type="SAM" id="Phobius"/>
    </source>
</evidence>
<keyword evidence="3" id="KW-0547">Nucleotide-binding</keyword>
<keyword evidence="9" id="KW-1185">Reference proteome</keyword>
<evidence type="ECO:0000313" key="9">
    <source>
        <dbReference type="Proteomes" id="UP001164286"/>
    </source>
</evidence>
<comment type="caution">
    <text evidence="8">The sequence shown here is derived from an EMBL/GenBank/DDBJ whole genome shotgun (WGS) entry which is preliminary data.</text>
</comment>
<feature type="region of interest" description="Disordered" evidence="5">
    <location>
        <begin position="434"/>
        <end position="456"/>
    </location>
</feature>
<protein>
    <recommendedName>
        <fullName evidence="1">RNA helicase</fullName>
        <ecNumber evidence="1">3.6.4.13</ecNumber>
    </recommendedName>
</protein>
<feature type="compositionally biased region" description="Basic and acidic residues" evidence="5">
    <location>
        <begin position="31"/>
        <end position="42"/>
    </location>
</feature>
<dbReference type="RefSeq" id="XP_052944502.1">
    <property type="nucleotide sequence ID" value="XM_053087421.1"/>
</dbReference>
<dbReference type="Pfam" id="PF21010">
    <property type="entry name" value="HA2_C"/>
    <property type="match status" value="1"/>
</dbReference>
<organism evidence="8 9">
    <name type="scientific">Dioszegia hungarica</name>
    <dbReference type="NCBI Taxonomy" id="4972"/>
    <lineage>
        <taxon>Eukaryota</taxon>
        <taxon>Fungi</taxon>
        <taxon>Dikarya</taxon>
        <taxon>Basidiomycota</taxon>
        <taxon>Agaricomycotina</taxon>
        <taxon>Tremellomycetes</taxon>
        <taxon>Tremellales</taxon>
        <taxon>Bulleribasidiaceae</taxon>
        <taxon>Dioszegia</taxon>
    </lineage>
</organism>
<dbReference type="Gene3D" id="3.40.50.300">
    <property type="entry name" value="P-loop containing nucleotide triphosphate hydrolases"/>
    <property type="match status" value="1"/>
</dbReference>
<evidence type="ECO:0000256" key="5">
    <source>
        <dbReference type="SAM" id="MobiDB-lite"/>
    </source>
</evidence>
<evidence type="ECO:0000313" key="8">
    <source>
        <dbReference type="EMBL" id="KAI9634725.1"/>
    </source>
</evidence>
<evidence type="ECO:0000256" key="4">
    <source>
        <dbReference type="ARBA" id="ARBA00047984"/>
    </source>
</evidence>
<evidence type="ECO:0000256" key="3">
    <source>
        <dbReference type="ARBA" id="ARBA00022806"/>
    </source>
</evidence>
<dbReference type="GO" id="GO:0016787">
    <property type="term" value="F:hydrolase activity"/>
    <property type="evidence" value="ECO:0007669"/>
    <property type="project" value="UniProtKB-KW"/>
</dbReference>
<dbReference type="EMBL" id="JAKWFO010000006">
    <property type="protein sequence ID" value="KAI9634725.1"/>
    <property type="molecule type" value="Genomic_DNA"/>
</dbReference>
<keyword evidence="2" id="KW-0378">Hydrolase</keyword>
<dbReference type="SUPFAM" id="SSF52540">
    <property type="entry name" value="P-loop containing nucleoside triphosphate hydrolases"/>
    <property type="match status" value="1"/>
</dbReference>
<sequence length="809" mass="90303">MIQVKHKCGCRWQTCQPNGDTVYGGGIKVQTQRDPRDEERPRAHTNTAKRSSVITLKLSKPSCPLILFLTPSRRFGSVDEALKRSRYYPISRGLPLDSFSRVSQLSTYSLITPPTYCIMPSTLSLPELKHLQLHDFAHPEKETSTQHQEYVRWRSGSRPAWADDTVESMLRFIKEHAHFSIGGAPGSGKSTMFAEICAYAMPGTAVLLVCLTKVGARMMWQYISFDIGVPSKKAVKATKSEPDGREKKEPPEVVALRISEKSEHIEEGTRIGTMTEGMVFREFLHDPDLSQFGLVLFDDCHEETGLMDVLIGHAKQLMSSGNSTRFGLISGPTELSPYHHFLSLPPDAHYVLASLPFPRERVLSAMLYGLENTDIIVIAAAVSRQEKEKAIRKRGGHKRRRIVITTNVFANTITPAGFTLVIGIFQRKIKVFDPASPSPPHSTRPTPPRVGSAGPSPASLFVLRPRRTEADFVANTVRSHPPKVTREEYTANLLYQLALEAEDHGREFELPHQPTPALKLRAVTTLKHLGALTPSSGLSSMTITKTGKQMARLSCSPEYARSLVAASDRGCLAEKILLVAANCASQAIFLTDRELSASKLPPRIRKDIVAARRKMKMREGDHFVLYNALRLRWQCLGKNDRNEEPADPAAASEAKAKKPIKPTTKFATEHGLREEALYEAVDLAKTLRSQAGMKGMLCSGLGKHHMSPYIYFNRDPVLYLNDMRKSLLEGHPHRVAYRVPNSPTKEFHRMIDDRLVKGVHLEGRPAERSILYDSSHSYVLFSTASKSDNADTVTINNLTYLDREWIEGA</sequence>
<keyword evidence="3" id="KW-0067">ATP-binding</keyword>
<reference evidence="8" key="1">
    <citation type="journal article" date="2022" name="G3 (Bethesda)">
        <title>High quality genome of the basidiomycete yeast Dioszegia hungarica PDD-24b-2 isolated from cloud water.</title>
        <authorList>
            <person name="Jarrige D."/>
            <person name="Haridas S."/>
            <person name="Bleykasten-Grosshans C."/>
            <person name="Joly M."/>
            <person name="Nadalig T."/>
            <person name="Sancelme M."/>
            <person name="Vuilleumier S."/>
            <person name="Grigoriev I.V."/>
            <person name="Amato P."/>
            <person name="Bringel F."/>
        </authorList>
    </citation>
    <scope>NUCLEOTIDE SEQUENCE</scope>
    <source>
        <strain evidence="8">PDD-24b-2</strain>
    </source>
</reference>
<dbReference type="GO" id="GO:0003725">
    <property type="term" value="F:double-stranded RNA binding"/>
    <property type="evidence" value="ECO:0007669"/>
    <property type="project" value="TreeGrafter"/>
</dbReference>
<dbReference type="GO" id="GO:0045943">
    <property type="term" value="P:positive regulation of transcription by RNA polymerase I"/>
    <property type="evidence" value="ECO:0007669"/>
    <property type="project" value="TreeGrafter"/>
</dbReference>
<evidence type="ECO:0000256" key="2">
    <source>
        <dbReference type="ARBA" id="ARBA00022801"/>
    </source>
</evidence>
<name>A0AA38LTE7_9TREE</name>
<dbReference type="Gene3D" id="1.20.120.1080">
    <property type="match status" value="1"/>
</dbReference>
<dbReference type="EC" id="3.6.4.13" evidence="1"/>
<feature type="region of interest" description="Disordered" evidence="5">
    <location>
        <begin position="23"/>
        <end position="49"/>
    </location>
</feature>
<evidence type="ECO:0000259" key="7">
    <source>
        <dbReference type="SMART" id="SM00847"/>
    </source>
</evidence>
<feature type="transmembrane region" description="Helical" evidence="6">
    <location>
        <begin position="402"/>
        <end position="425"/>
    </location>
</feature>
<keyword evidence="6" id="KW-0472">Membrane</keyword>
<dbReference type="InterPro" id="IPR027417">
    <property type="entry name" value="P-loop_NTPase"/>
</dbReference>
<keyword evidence="3" id="KW-0347">Helicase</keyword>
<dbReference type="GeneID" id="77726626"/>
<gene>
    <name evidence="8" type="ORF">MKK02DRAFT_27883</name>
</gene>
<dbReference type="PANTHER" id="PTHR18934">
    <property type="entry name" value="ATP-DEPENDENT RNA HELICASE"/>
    <property type="match status" value="1"/>
</dbReference>
<dbReference type="SMART" id="SM00847">
    <property type="entry name" value="HA2"/>
    <property type="match status" value="1"/>
</dbReference>
<dbReference type="Proteomes" id="UP001164286">
    <property type="component" value="Unassembled WGS sequence"/>
</dbReference>
<dbReference type="GO" id="GO:0005730">
    <property type="term" value="C:nucleolus"/>
    <property type="evidence" value="ECO:0007669"/>
    <property type="project" value="TreeGrafter"/>
</dbReference>
<feature type="compositionally biased region" description="Pro residues" evidence="5">
    <location>
        <begin position="436"/>
        <end position="448"/>
    </location>
</feature>
<keyword evidence="6" id="KW-1133">Transmembrane helix</keyword>
<proteinExistence type="predicted"/>
<comment type="catalytic activity">
    <reaction evidence="4">
        <text>ATP + H2O = ADP + phosphate + H(+)</text>
        <dbReference type="Rhea" id="RHEA:13065"/>
        <dbReference type="ChEBI" id="CHEBI:15377"/>
        <dbReference type="ChEBI" id="CHEBI:15378"/>
        <dbReference type="ChEBI" id="CHEBI:30616"/>
        <dbReference type="ChEBI" id="CHEBI:43474"/>
        <dbReference type="ChEBI" id="CHEBI:456216"/>
        <dbReference type="EC" id="3.6.4.13"/>
    </reaction>
</comment>
<keyword evidence="6" id="KW-0812">Transmembrane</keyword>
<dbReference type="AlphaFoldDB" id="A0AA38LTE7"/>
<evidence type="ECO:0000256" key="1">
    <source>
        <dbReference type="ARBA" id="ARBA00012552"/>
    </source>
</evidence>
<feature type="domain" description="Helicase-associated" evidence="7">
    <location>
        <begin position="521"/>
        <end position="626"/>
    </location>
</feature>
<dbReference type="GO" id="GO:0003724">
    <property type="term" value="F:RNA helicase activity"/>
    <property type="evidence" value="ECO:0007669"/>
    <property type="project" value="UniProtKB-EC"/>
</dbReference>
<accession>A0AA38LTE7</accession>
<dbReference type="InterPro" id="IPR007502">
    <property type="entry name" value="Helicase-assoc_dom"/>
</dbReference>
<dbReference type="PANTHER" id="PTHR18934:SF118">
    <property type="entry name" value="ATP-DEPENDENT RNA HELICASE DHX33"/>
    <property type="match status" value="1"/>
</dbReference>